<comment type="caution">
    <text evidence="2">The sequence shown here is derived from an EMBL/GenBank/DDBJ whole genome shotgun (WGS) entry which is preliminary data.</text>
</comment>
<dbReference type="EMBL" id="BMOD01000052">
    <property type="protein sequence ID" value="GGJ59447.1"/>
    <property type="molecule type" value="Genomic_DNA"/>
</dbReference>
<feature type="domain" description="Transposase DDE" evidence="1">
    <location>
        <begin position="3"/>
        <end position="35"/>
    </location>
</feature>
<proteinExistence type="predicted"/>
<keyword evidence="3" id="KW-1185">Reference proteome</keyword>
<evidence type="ECO:0000259" key="1">
    <source>
        <dbReference type="Pfam" id="PF13612"/>
    </source>
</evidence>
<gene>
    <name evidence="2" type="ORF">GCM10008938_51990</name>
</gene>
<accession>A0ABQ2DJ59</accession>
<name>A0ABQ2DJ59_9DEIO</name>
<sequence length="69" mass="7940">MLYEDQLFLRQRAIIETIIDQLKNISQIEHSRHRSPQNFVVNLLCGLIANSHQPKKPSLPIHREGLVAA</sequence>
<reference evidence="3" key="1">
    <citation type="journal article" date="2019" name="Int. J. Syst. Evol. Microbiol.">
        <title>The Global Catalogue of Microorganisms (GCM) 10K type strain sequencing project: providing services to taxonomists for standard genome sequencing and annotation.</title>
        <authorList>
            <consortium name="The Broad Institute Genomics Platform"/>
            <consortium name="The Broad Institute Genome Sequencing Center for Infectious Disease"/>
            <person name="Wu L."/>
            <person name="Ma J."/>
        </authorList>
    </citation>
    <scope>NUCLEOTIDE SEQUENCE [LARGE SCALE GENOMIC DNA]</scope>
    <source>
        <strain evidence="3">JCM 14370</strain>
    </source>
</reference>
<dbReference type="InterPro" id="IPR025668">
    <property type="entry name" value="Tnp_DDE_dom"/>
</dbReference>
<evidence type="ECO:0000313" key="2">
    <source>
        <dbReference type="EMBL" id="GGJ59447.1"/>
    </source>
</evidence>
<evidence type="ECO:0000313" key="3">
    <source>
        <dbReference type="Proteomes" id="UP000632222"/>
    </source>
</evidence>
<protein>
    <recommendedName>
        <fullName evidence="1">Transposase DDE domain-containing protein</fullName>
    </recommendedName>
</protein>
<dbReference type="Pfam" id="PF13612">
    <property type="entry name" value="DDE_Tnp_1_3"/>
    <property type="match status" value="1"/>
</dbReference>
<dbReference type="Proteomes" id="UP000632222">
    <property type="component" value="Unassembled WGS sequence"/>
</dbReference>
<organism evidence="2 3">
    <name type="scientific">Deinococcus roseus</name>
    <dbReference type="NCBI Taxonomy" id="392414"/>
    <lineage>
        <taxon>Bacteria</taxon>
        <taxon>Thermotogati</taxon>
        <taxon>Deinococcota</taxon>
        <taxon>Deinococci</taxon>
        <taxon>Deinococcales</taxon>
        <taxon>Deinococcaceae</taxon>
        <taxon>Deinococcus</taxon>
    </lineage>
</organism>